<gene>
    <name evidence="10" type="ORF">QBC47DRAFT_382786</name>
</gene>
<evidence type="ECO:0000313" key="10">
    <source>
        <dbReference type="EMBL" id="KAK1755111.1"/>
    </source>
</evidence>
<comment type="similarity">
    <text evidence="4">Belongs to the RTC4 family.</text>
</comment>
<comment type="caution">
    <text evidence="10">The sequence shown here is derived from an EMBL/GenBank/DDBJ whole genome shotgun (WGS) entry which is preliminary data.</text>
</comment>
<evidence type="ECO:0000256" key="2">
    <source>
        <dbReference type="ARBA" id="ARBA00004123"/>
    </source>
</evidence>
<sequence length="524" mass="58595">MATPQRVGLSKYQMVEPLHKSMHRKTDERPAAPEAESQVSKMKPKPFGGSLETGSDSDDGRAKKASIGSTSFEVNEKPNSDRNQAVRQGKRLLSARKPQPLRAYKPRVLNPSSQGSRKSPVNRNDDAPDPVESVSKKRKAPPDERIGSQHEKRDFMSTSQTGPRPTLKKATRRKGYGKDSQMNTEDIEDSESSSEKAKKPSKPEESPDRPNFRAPGAIHKYDGTSSPDKNFKPVKKTPLPTRESPKKGKTMLKRAKELQRSASPEMPSQRSFQLPDLPFDEADLDIDTGESAERGSTPIRKLSFSLSPINSSPISSPIRNLCPMCGEEVDGELLANFKSKHPRMTLDKEQKFCLHHKKTSARAKWKQEGYPAIEWNKLDRRIEKKSGFLRAILEGGSSYYGDIFSQKVKAGQNKTLFKSEENLTPGYYGIRGLRAMSEHIVGEFSSLLRKRAVQDRLVSARGHTAYVQSVLVPELAVQLIMDDMRVGEDKARSIMKDSVWVGELLNEEVADVVFSDDDEDELDS</sequence>
<feature type="compositionally biased region" description="Polar residues" evidence="8">
    <location>
        <begin position="110"/>
        <end position="122"/>
    </location>
</feature>
<comment type="function">
    <text evidence="1">May be involved in a process influencing telomere capping.</text>
</comment>
<dbReference type="Proteomes" id="UP001239445">
    <property type="component" value="Unassembled WGS sequence"/>
</dbReference>
<keyword evidence="11" id="KW-1185">Reference proteome</keyword>
<dbReference type="AlphaFoldDB" id="A0AAJ0F4Y4"/>
<reference evidence="10" key="1">
    <citation type="submission" date="2023-06" db="EMBL/GenBank/DDBJ databases">
        <title>Genome-scale phylogeny and comparative genomics of the fungal order Sordariales.</title>
        <authorList>
            <consortium name="Lawrence Berkeley National Laboratory"/>
            <person name="Hensen N."/>
            <person name="Bonometti L."/>
            <person name="Westerberg I."/>
            <person name="Brannstrom I.O."/>
            <person name="Guillou S."/>
            <person name="Cros-Aarteil S."/>
            <person name="Calhoun S."/>
            <person name="Haridas S."/>
            <person name="Kuo A."/>
            <person name="Mondo S."/>
            <person name="Pangilinan J."/>
            <person name="Riley R."/>
            <person name="Labutti K."/>
            <person name="Andreopoulos B."/>
            <person name="Lipzen A."/>
            <person name="Chen C."/>
            <person name="Yanf M."/>
            <person name="Daum C."/>
            <person name="Ng V."/>
            <person name="Clum A."/>
            <person name="Steindorff A."/>
            <person name="Ohm R."/>
            <person name="Martin F."/>
            <person name="Silar P."/>
            <person name="Natvig D."/>
            <person name="Lalanne C."/>
            <person name="Gautier V."/>
            <person name="Ament-Velasquez S.L."/>
            <person name="Kruys A."/>
            <person name="Hutchinson M.I."/>
            <person name="Powell A.J."/>
            <person name="Barry K."/>
            <person name="Miller A.N."/>
            <person name="Grigoriev I.V."/>
            <person name="Debuchy R."/>
            <person name="Gladieux P."/>
            <person name="Thoren M.H."/>
            <person name="Johannesson H."/>
        </authorList>
    </citation>
    <scope>NUCLEOTIDE SEQUENCE</scope>
    <source>
        <strain evidence="10">PSN4</strain>
    </source>
</reference>
<dbReference type="GO" id="GO:0005737">
    <property type="term" value="C:cytoplasm"/>
    <property type="evidence" value="ECO:0007669"/>
    <property type="project" value="UniProtKB-SubCell"/>
</dbReference>
<protein>
    <recommendedName>
        <fullName evidence="5">Restriction of telomere capping protein 4</fullName>
    </recommendedName>
</protein>
<keyword evidence="6" id="KW-0963">Cytoplasm</keyword>
<evidence type="ECO:0000256" key="7">
    <source>
        <dbReference type="ARBA" id="ARBA00023242"/>
    </source>
</evidence>
<evidence type="ECO:0000259" key="9">
    <source>
        <dbReference type="SMART" id="SM01312"/>
    </source>
</evidence>
<dbReference type="InterPro" id="IPR028094">
    <property type="entry name" value="RTC4_C"/>
</dbReference>
<feature type="compositionally biased region" description="Basic and acidic residues" evidence="8">
    <location>
        <begin position="193"/>
        <end position="211"/>
    </location>
</feature>
<feature type="compositionally biased region" description="Basic residues" evidence="8">
    <location>
        <begin position="166"/>
        <end position="175"/>
    </location>
</feature>
<dbReference type="PANTHER" id="PTHR41391:SF1">
    <property type="entry name" value="RESTRICTION OF TELOMERE CAPPING PROTEIN 4"/>
    <property type="match status" value="1"/>
</dbReference>
<dbReference type="Pfam" id="PF14474">
    <property type="entry name" value="RTC4"/>
    <property type="match status" value="1"/>
</dbReference>
<feature type="compositionally biased region" description="Basic and acidic residues" evidence="8">
    <location>
        <begin position="140"/>
        <end position="155"/>
    </location>
</feature>
<dbReference type="PANTHER" id="PTHR41391">
    <property type="entry name" value="RESTRICTION OF TELOMERE CAPPING PROTEIN 4"/>
    <property type="match status" value="1"/>
</dbReference>
<evidence type="ECO:0000256" key="8">
    <source>
        <dbReference type="SAM" id="MobiDB-lite"/>
    </source>
</evidence>
<dbReference type="InterPro" id="IPR039024">
    <property type="entry name" value="RTC4"/>
</dbReference>
<evidence type="ECO:0000256" key="3">
    <source>
        <dbReference type="ARBA" id="ARBA00004496"/>
    </source>
</evidence>
<evidence type="ECO:0000256" key="1">
    <source>
        <dbReference type="ARBA" id="ARBA00002738"/>
    </source>
</evidence>
<keyword evidence="7" id="KW-0539">Nucleus</keyword>
<feature type="compositionally biased region" description="Polar residues" evidence="8">
    <location>
        <begin position="260"/>
        <end position="272"/>
    </location>
</feature>
<proteinExistence type="inferred from homology"/>
<feature type="domain" description="Restriction of telomere capping protein 4 C-terminal" evidence="9">
    <location>
        <begin position="392"/>
        <end position="508"/>
    </location>
</feature>
<evidence type="ECO:0000256" key="6">
    <source>
        <dbReference type="ARBA" id="ARBA00022490"/>
    </source>
</evidence>
<evidence type="ECO:0000256" key="4">
    <source>
        <dbReference type="ARBA" id="ARBA00009461"/>
    </source>
</evidence>
<accession>A0AAJ0F4Y4</accession>
<dbReference type="EMBL" id="MU839834">
    <property type="protein sequence ID" value="KAK1755111.1"/>
    <property type="molecule type" value="Genomic_DNA"/>
</dbReference>
<name>A0AAJ0F4Y4_9PEZI</name>
<evidence type="ECO:0000313" key="11">
    <source>
        <dbReference type="Proteomes" id="UP001239445"/>
    </source>
</evidence>
<dbReference type="SMART" id="SM01312">
    <property type="entry name" value="RTC4"/>
    <property type="match status" value="1"/>
</dbReference>
<dbReference type="GO" id="GO:0005634">
    <property type="term" value="C:nucleus"/>
    <property type="evidence" value="ECO:0007669"/>
    <property type="project" value="UniProtKB-SubCell"/>
</dbReference>
<comment type="subcellular location">
    <subcellularLocation>
        <location evidence="3">Cytoplasm</location>
    </subcellularLocation>
    <subcellularLocation>
        <location evidence="2">Nucleus</location>
    </subcellularLocation>
</comment>
<feature type="region of interest" description="Disordered" evidence="8">
    <location>
        <begin position="1"/>
        <end position="280"/>
    </location>
</feature>
<evidence type="ECO:0000256" key="5">
    <source>
        <dbReference type="ARBA" id="ARBA00015162"/>
    </source>
</evidence>
<organism evidence="10 11">
    <name type="scientific">Echria macrotheca</name>
    <dbReference type="NCBI Taxonomy" id="438768"/>
    <lineage>
        <taxon>Eukaryota</taxon>
        <taxon>Fungi</taxon>
        <taxon>Dikarya</taxon>
        <taxon>Ascomycota</taxon>
        <taxon>Pezizomycotina</taxon>
        <taxon>Sordariomycetes</taxon>
        <taxon>Sordariomycetidae</taxon>
        <taxon>Sordariales</taxon>
        <taxon>Schizotheciaceae</taxon>
        <taxon>Echria</taxon>
    </lineage>
</organism>